<dbReference type="InterPro" id="IPR027417">
    <property type="entry name" value="P-loop_NTPase"/>
</dbReference>
<evidence type="ECO:0000256" key="2">
    <source>
        <dbReference type="ARBA" id="ARBA00022741"/>
    </source>
</evidence>
<gene>
    <name evidence="5" type="primary">coaE</name>
    <name evidence="7" type="ORF">E0F88_09470</name>
</gene>
<evidence type="ECO:0000256" key="5">
    <source>
        <dbReference type="HAMAP-Rule" id="MF_00376"/>
    </source>
</evidence>
<dbReference type="CDD" id="cd02022">
    <property type="entry name" value="DPCK"/>
    <property type="match status" value="1"/>
</dbReference>
<comment type="subcellular location">
    <subcellularLocation>
        <location evidence="5">Cytoplasm</location>
    </subcellularLocation>
</comment>
<comment type="catalytic activity">
    <reaction evidence="5">
        <text>3'-dephospho-CoA + ATP = ADP + CoA + H(+)</text>
        <dbReference type="Rhea" id="RHEA:18245"/>
        <dbReference type="ChEBI" id="CHEBI:15378"/>
        <dbReference type="ChEBI" id="CHEBI:30616"/>
        <dbReference type="ChEBI" id="CHEBI:57287"/>
        <dbReference type="ChEBI" id="CHEBI:57328"/>
        <dbReference type="ChEBI" id="CHEBI:456216"/>
        <dbReference type="EC" id="2.7.1.24"/>
    </reaction>
</comment>
<name>A0A4R5DQ30_9BACT</name>
<evidence type="ECO:0000256" key="4">
    <source>
        <dbReference type="ARBA" id="ARBA00022993"/>
    </source>
</evidence>
<sequence length="207" mass="23660">MTDQKNRPLQIGVTGGIGSGKSIVCKIFSCLGISVYDADSRAKWLTNADPEIRAKVIELLGSKSYDEHGNYNRAFVASLVFKNEILLRRLNSIIHPVVQRDTEKWVLDRQKESYIIKEAAIMNAAKDSNSLDYVIVVQSPVELRIKRILERDSRSEEEIRAIIERQVSDTERNEIADFIIHNDEETALIPQVLKLHKLFQDRESIII</sequence>
<dbReference type="PROSITE" id="PS51219">
    <property type="entry name" value="DPCK"/>
    <property type="match status" value="1"/>
</dbReference>
<dbReference type="HAMAP" id="MF_00376">
    <property type="entry name" value="Dephospho_CoA_kinase"/>
    <property type="match status" value="1"/>
</dbReference>
<keyword evidence="8" id="KW-1185">Reference proteome</keyword>
<organism evidence="7 8">
    <name type="scientific">Dyadobacter psychrotolerans</name>
    <dbReference type="NCBI Taxonomy" id="2541721"/>
    <lineage>
        <taxon>Bacteria</taxon>
        <taxon>Pseudomonadati</taxon>
        <taxon>Bacteroidota</taxon>
        <taxon>Cytophagia</taxon>
        <taxon>Cytophagales</taxon>
        <taxon>Spirosomataceae</taxon>
        <taxon>Dyadobacter</taxon>
    </lineage>
</organism>
<dbReference type="AlphaFoldDB" id="A0A4R5DQ30"/>
<protein>
    <recommendedName>
        <fullName evidence="5 6">Dephospho-CoA kinase</fullName>
        <ecNumber evidence="5 6">2.7.1.24</ecNumber>
    </recommendedName>
    <alternativeName>
        <fullName evidence="5">Dephosphocoenzyme A kinase</fullName>
    </alternativeName>
</protein>
<feature type="binding site" evidence="5">
    <location>
        <begin position="18"/>
        <end position="23"/>
    </location>
    <ligand>
        <name>ATP</name>
        <dbReference type="ChEBI" id="CHEBI:30616"/>
    </ligand>
</feature>
<evidence type="ECO:0000256" key="3">
    <source>
        <dbReference type="ARBA" id="ARBA00022840"/>
    </source>
</evidence>
<dbReference type="InterPro" id="IPR001977">
    <property type="entry name" value="Depp_CoAkinase"/>
</dbReference>
<comment type="pathway">
    <text evidence="5">Cofactor biosynthesis; coenzyme A biosynthesis; CoA from (R)-pantothenate: step 5/5.</text>
</comment>
<dbReference type="PANTHER" id="PTHR10695">
    <property type="entry name" value="DEPHOSPHO-COA KINASE-RELATED"/>
    <property type="match status" value="1"/>
</dbReference>
<dbReference type="Gene3D" id="3.40.50.300">
    <property type="entry name" value="P-loop containing nucleotide triphosphate hydrolases"/>
    <property type="match status" value="1"/>
</dbReference>
<dbReference type="EC" id="2.7.1.24" evidence="5 6"/>
<keyword evidence="4 5" id="KW-0173">Coenzyme A biosynthesis</keyword>
<evidence type="ECO:0000313" key="7">
    <source>
        <dbReference type="EMBL" id="TDE16456.1"/>
    </source>
</evidence>
<keyword evidence="3 5" id="KW-0067">ATP-binding</keyword>
<dbReference type="EMBL" id="SMFL01000003">
    <property type="protein sequence ID" value="TDE16456.1"/>
    <property type="molecule type" value="Genomic_DNA"/>
</dbReference>
<dbReference type="Pfam" id="PF01121">
    <property type="entry name" value="CoaE"/>
    <property type="match status" value="1"/>
</dbReference>
<comment type="caution">
    <text evidence="7">The sequence shown here is derived from an EMBL/GenBank/DDBJ whole genome shotgun (WGS) entry which is preliminary data.</text>
</comment>
<dbReference type="GO" id="GO:0005524">
    <property type="term" value="F:ATP binding"/>
    <property type="evidence" value="ECO:0007669"/>
    <property type="project" value="UniProtKB-UniRule"/>
</dbReference>
<keyword evidence="2 5" id="KW-0547">Nucleotide-binding</keyword>
<dbReference type="NCBIfam" id="TIGR00152">
    <property type="entry name" value="dephospho-CoA kinase"/>
    <property type="match status" value="1"/>
</dbReference>
<comment type="similarity">
    <text evidence="1 5">Belongs to the CoaE family.</text>
</comment>
<keyword evidence="5 7" id="KW-0418">Kinase</keyword>
<evidence type="ECO:0000256" key="1">
    <source>
        <dbReference type="ARBA" id="ARBA00009018"/>
    </source>
</evidence>
<dbReference type="PANTHER" id="PTHR10695:SF46">
    <property type="entry name" value="BIFUNCTIONAL COENZYME A SYNTHASE-RELATED"/>
    <property type="match status" value="1"/>
</dbReference>
<dbReference type="GO" id="GO:0004140">
    <property type="term" value="F:dephospho-CoA kinase activity"/>
    <property type="evidence" value="ECO:0007669"/>
    <property type="project" value="UniProtKB-UniRule"/>
</dbReference>
<dbReference type="RefSeq" id="WP_131957990.1">
    <property type="nucleotide sequence ID" value="NZ_SMFL01000003.1"/>
</dbReference>
<evidence type="ECO:0000313" key="8">
    <source>
        <dbReference type="Proteomes" id="UP000294850"/>
    </source>
</evidence>
<dbReference type="OrthoDB" id="9812943at2"/>
<keyword evidence="5" id="KW-0963">Cytoplasm</keyword>
<comment type="function">
    <text evidence="5">Catalyzes the phosphorylation of the 3'-hydroxyl group of dephosphocoenzyme A to form coenzyme A.</text>
</comment>
<evidence type="ECO:0000256" key="6">
    <source>
        <dbReference type="NCBIfam" id="TIGR00152"/>
    </source>
</evidence>
<proteinExistence type="inferred from homology"/>
<dbReference type="GO" id="GO:0015937">
    <property type="term" value="P:coenzyme A biosynthetic process"/>
    <property type="evidence" value="ECO:0007669"/>
    <property type="project" value="UniProtKB-UniRule"/>
</dbReference>
<dbReference type="GO" id="GO:0005737">
    <property type="term" value="C:cytoplasm"/>
    <property type="evidence" value="ECO:0007669"/>
    <property type="project" value="UniProtKB-SubCell"/>
</dbReference>
<accession>A0A4R5DQ30</accession>
<dbReference type="Proteomes" id="UP000294850">
    <property type="component" value="Unassembled WGS sequence"/>
</dbReference>
<reference evidence="7 8" key="1">
    <citation type="submission" date="2019-03" db="EMBL/GenBank/DDBJ databases">
        <title>Dyadobacter AR-3-6 sp. nov., isolated from arctic soil.</title>
        <authorList>
            <person name="Chaudhary D.K."/>
        </authorList>
    </citation>
    <scope>NUCLEOTIDE SEQUENCE [LARGE SCALE GENOMIC DNA]</scope>
    <source>
        <strain evidence="7 8">AR-3-6</strain>
    </source>
</reference>
<dbReference type="SUPFAM" id="SSF52540">
    <property type="entry name" value="P-loop containing nucleoside triphosphate hydrolases"/>
    <property type="match status" value="1"/>
</dbReference>
<keyword evidence="5 7" id="KW-0808">Transferase</keyword>
<dbReference type="UniPathway" id="UPA00241">
    <property type="reaction ID" value="UER00356"/>
</dbReference>